<feature type="region of interest" description="Disordered" evidence="1">
    <location>
        <begin position="102"/>
        <end position="124"/>
    </location>
</feature>
<dbReference type="EMBL" id="JBFXLT010000111">
    <property type="protein sequence ID" value="KAL2808502.1"/>
    <property type="molecule type" value="Genomic_DNA"/>
</dbReference>
<feature type="compositionally biased region" description="Acidic residues" evidence="1">
    <location>
        <begin position="109"/>
        <end position="124"/>
    </location>
</feature>
<keyword evidence="3" id="KW-1185">Reference proteome</keyword>
<sequence>MGADLATRAQVISLKAFTQKTFAEIAHITGLSVPTTRRIFARAIERGFEPDVNPVILDEYVKDSPRSGRPTKQDTGIKDSVLSKYRGNRYLCYHYLADSPESRIPQNEADSEAWIDEEDESRVP</sequence>
<comment type="caution">
    <text evidence="2">The sequence shown here is derived from an EMBL/GenBank/DDBJ whole genome shotgun (WGS) entry which is preliminary data.</text>
</comment>
<name>A0ABR4GZ97_9EURO</name>
<evidence type="ECO:0000256" key="1">
    <source>
        <dbReference type="SAM" id="MobiDB-lite"/>
    </source>
</evidence>
<evidence type="ECO:0000313" key="2">
    <source>
        <dbReference type="EMBL" id="KAL2808502.1"/>
    </source>
</evidence>
<reference evidence="2 3" key="1">
    <citation type="submission" date="2024-07" db="EMBL/GenBank/DDBJ databases">
        <title>Section-level genome sequencing and comparative genomics of Aspergillus sections Usti and Cavernicolus.</title>
        <authorList>
            <consortium name="Lawrence Berkeley National Laboratory"/>
            <person name="Nybo J.L."/>
            <person name="Vesth T.C."/>
            <person name="Theobald S."/>
            <person name="Frisvad J.C."/>
            <person name="Larsen T.O."/>
            <person name="Kjaerboelling I."/>
            <person name="Rothschild-Mancinelli K."/>
            <person name="Lyhne E.K."/>
            <person name="Kogle M.E."/>
            <person name="Barry K."/>
            <person name="Clum A."/>
            <person name="Na H."/>
            <person name="Ledsgaard L."/>
            <person name="Lin J."/>
            <person name="Lipzen A."/>
            <person name="Kuo A."/>
            <person name="Riley R."/>
            <person name="Mondo S."/>
            <person name="Labutti K."/>
            <person name="Haridas S."/>
            <person name="Pangalinan J."/>
            <person name="Salamov A.A."/>
            <person name="Simmons B.A."/>
            <person name="Magnuson J.K."/>
            <person name="Chen J."/>
            <person name="Drula E."/>
            <person name="Henrissat B."/>
            <person name="Wiebenga A."/>
            <person name="Lubbers R.J."/>
            <person name="Gomes A.C."/>
            <person name="Makela M.R."/>
            <person name="Stajich J."/>
            <person name="Grigoriev I.V."/>
            <person name="Mortensen U.H."/>
            <person name="De Vries R.P."/>
            <person name="Baker S.E."/>
            <person name="Andersen M.R."/>
        </authorList>
    </citation>
    <scope>NUCLEOTIDE SEQUENCE [LARGE SCALE GENOMIC DNA]</scope>
    <source>
        <strain evidence="2 3">CBS 588.65</strain>
    </source>
</reference>
<gene>
    <name evidence="2" type="ORF">BJX63DRAFT_436097</name>
</gene>
<dbReference type="Proteomes" id="UP001610334">
    <property type="component" value="Unassembled WGS sequence"/>
</dbReference>
<evidence type="ECO:0000313" key="3">
    <source>
        <dbReference type="Proteomes" id="UP001610334"/>
    </source>
</evidence>
<protein>
    <recommendedName>
        <fullName evidence="4">RNA polymerase sigma factor 70 region 4 type 2 domain-containing protein</fullName>
    </recommendedName>
</protein>
<organism evidence="2 3">
    <name type="scientific">Aspergillus granulosus</name>
    <dbReference type="NCBI Taxonomy" id="176169"/>
    <lineage>
        <taxon>Eukaryota</taxon>
        <taxon>Fungi</taxon>
        <taxon>Dikarya</taxon>
        <taxon>Ascomycota</taxon>
        <taxon>Pezizomycotina</taxon>
        <taxon>Eurotiomycetes</taxon>
        <taxon>Eurotiomycetidae</taxon>
        <taxon>Eurotiales</taxon>
        <taxon>Aspergillaceae</taxon>
        <taxon>Aspergillus</taxon>
        <taxon>Aspergillus subgen. Nidulantes</taxon>
    </lineage>
</organism>
<evidence type="ECO:0008006" key="4">
    <source>
        <dbReference type="Google" id="ProtNLM"/>
    </source>
</evidence>
<proteinExistence type="predicted"/>
<accession>A0ABR4GZ97</accession>